<organism evidence="1">
    <name type="scientific">uncultured Rubrobacteraceae bacterium</name>
    <dbReference type="NCBI Taxonomy" id="349277"/>
    <lineage>
        <taxon>Bacteria</taxon>
        <taxon>Bacillati</taxon>
        <taxon>Actinomycetota</taxon>
        <taxon>Rubrobacteria</taxon>
        <taxon>Rubrobacterales</taxon>
        <taxon>Rubrobacteraceae</taxon>
        <taxon>environmental samples</taxon>
    </lineage>
</organism>
<protein>
    <submittedName>
        <fullName evidence="1">Uncharacterized protein</fullName>
    </submittedName>
</protein>
<dbReference type="Pfam" id="PF22014">
    <property type="entry name" value="DUF6932"/>
    <property type="match status" value="1"/>
</dbReference>
<dbReference type="EMBL" id="CADCVF010000057">
    <property type="protein sequence ID" value="CAA9461933.1"/>
    <property type="molecule type" value="Genomic_DNA"/>
</dbReference>
<dbReference type="AlphaFoldDB" id="A0A6J4R5D1"/>
<reference evidence="1" key="1">
    <citation type="submission" date="2020-02" db="EMBL/GenBank/DDBJ databases">
        <authorList>
            <person name="Meier V. D."/>
        </authorList>
    </citation>
    <scope>NUCLEOTIDE SEQUENCE</scope>
    <source>
        <strain evidence="1">AVDCRST_MAG58</strain>
    </source>
</reference>
<name>A0A6J4R5D1_9ACTN</name>
<evidence type="ECO:0000313" key="1">
    <source>
        <dbReference type="EMBL" id="CAA9461933.1"/>
    </source>
</evidence>
<dbReference type="InterPro" id="IPR053860">
    <property type="entry name" value="DUF6932"/>
</dbReference>
<gene>
    <name evidence="1" type="ORF">AVDCRST_MAG58-2767</name>
</gene>
<sequence length="103" mass="11513">MAYCGVVRVYLYSSFMTDKDLPNDIDGCYDLAEDVTAEDLGRLASIFPPSPSNRAEAKRRFGLDFFPAAATELGSGQPFLRFYQTDCEGQEQGVLSVEMRARR</sequence>
<proteinExistence type="predicted"/>
<accession>A0A6J4R5D1</accession>